<geneLocation type="plastid" evidence="1"/>
<dbReference type="AlphaFoldDB" id="A0A4D6WVC1"/>
<dbReference type="EMBL" id="MK814632">
    <property type="protein sequence ID" value="QCI05525.1"/>
    <property type="molecule type" value="Genomic_DNA"/>
</dbReference>
<proteinExistence type="predicted"/>
<sequence>MNHAYITAQIVRQPRFYYINQDKYFCTLLSIPNEKSNTFNILYAYGKIDNRFILDKVFYKDDFVVLEGSLYRKYFSKNIENTLVSNYSVKEMVYIKINKIQSY</sequence>
<reference evidence="1" key="1">
    <citation type="journal article" date="2019" name="Mol. Phylogenet. Evol.">
        <title>Morphological evolution and classification of the red algal order Ceramiales inferred using plastid phylogenomics.</title>
        <authorList>
            <person name="Diaz-Tapia P."/>
            <person name="Pasella M.M."/>
            <person name="Verbruggen H."/>
            <person name="Maggs C.A."/>
        </authorList>
    </citation>
    <scope>NUCLEOTIDE SEQUENCE</scope>
    <source>
        <strain evidence="1">PD2952</strain>
    </source>
</reference>
<gene>
    <name evidence="1" type="primary">orf103</name>
</gene>
<name>A0A4D6WVC1_9FLOR</name>
<evidence type="ECO:0000313" key="1">
    <source>
        <dbReference type="EMBL" id="QCI05525.1"/>
    </source>
</evidence>
<organism evidence="1">
    <name type="scientific">Crouania attenuata</name>
    <dbReference type="NCBI Taxonomy" id="42002"/>
    <lineage>
        <taxon>Eukaryota</taxon>
        <taxon>Rhodophyta</taxon>
        <taxon>Florideophyceae</taxon>
        <taxon>Rhodymeniophycidae</taxon>
        <taxon>Ceramiales</taxon>
        <taxon>Callithamniaceae</taxon>
        <taxon>Crouania</taxon>
    </lineage>
</organism>
<accession>A0A4D6WVC1</accession>
<protein>
    <recommendedName>
        <fullName evidence="2">Single-stranded DNA binding protein</fullName>
    </recommendedName>
</protein>
<reference evidence="1" key="2">
    <citation type="submission" date="2019-04" db="EMBL/GenBank/DDBJ databases">
        <authorList>
            <person name="Pasella M."/>
        </authorList>
    </citation>
    <scope>NUCLEOTIDE SEQUENCE</scope>
    <source>
        <strain evidence="1">PD2952</strain>
    </source>
</reference>
<keyword evidence="1" id="KW-0934">Plastid</keyword>
<evidence type="ECO:0008006" key="2">
    <source>
        <dbReference type="Google" id="ProtNLM"/>
    </source>
</evidence>